<reference evidence="1" key="1">
    <citation type="submission" date="2022-07" db="EMBL/GenBank/DDBJ databases">
        <title>Phylogenomic reconstructions and comparative analyses of Kickxellomycotina fungi.</title>
        <authorList>
            <person name="Reynolds N.K."/>
            <person name="Stajich J.E."/>
            <person name="Barry K."/>
            <person name="Grigoriev I.V."/>
            <person name="Crous P."/>
            <person name="Smith M.E."/>
        </authorList>
    </citation>
    <scope>NUCLEOTIDE SEQUENCE</scope>
    <source>
        <strain evidence="1">CBS 109366</strain>
    </source>
</reference>
<gene>
    <name evidence="1" type="ORF">IWQ57_005384</name>
</gene>
<keyword evidence="2" id="KW-1185">Reference proteome</keyword>
<name>A0ACC1JN08_9FUNG</name>
<dbReference type="Proteomes" id="UP001140234">
    <property type="component" value="Unassembled WGS sequence"/>
</dbReference>
<evidence type="ECO:0000313" key="2">
    <source>
        <dbReference type="Proteomes" id="UP001140234"/>
    </source>
</evidence>
<proteinExistence type="predicted"/>
<sequence length="430" mass="46129">MLLRATLSAGAIAALCLLPAPGAANESGCVSSFDATRDYFPDKVESKYGSGFDIRYTGNAKYIRNNISGESYVLYQCGTPMPADAQATPANSLQVGNWTKVAEVPGTRVALDSAAASAALELLGLQDVVAASYERFLVTSPCMQKRLAGLPRIQQSQDAQARRRRNSSSSGRLARRVAYDLAGSDVQWTFTTYGMSDPRSFAVNPESATDLLGKAEWIKFVAAFFNREAEANRVFGDIERSYSATRERLAAQATRRTVGFARYNKVANGTVLGWTVEQPDAWVVSGLADAGMVAHAGPATSFTDTAGFRDATANWDVLVDSSIEPLARGGSTIPQWQDLLAGYGLSDSAGARGAKTLPYLAASSIYRSDLVSSYQNATDYDEHLQLRADLLLEDFGHIAAAPSGTTATTWYRNMPLNVNVNWVSAADCAS</sequence>
<organism evidence="1 2">
    <name type="scientific">Coemansia nantahalensis</name>
    <dbReference type="NCBI Taxonomy" id="2789366"/>
    <lineage>
        <taxon>Eukaryota</taxon>
        <taxon>Fungi</taxon>
        <taxon>Fungi incertae sedis</taxon>
        <taxon>Zoopagomycota</taxon>
        <taxon>Kickxellomycotina</taxon>
        <taxon>Kickxellomycetes</taxon>
        <taxon>Kickxellales</taxon>
        <taxon>Kickxellaceae</taxon>
        <taxon>Coemansia</taxon>
    </lineage>
</organism>
<protein>
    <submittedName>
        <fullName evidence="1">Uncharacterized protein</fullName>
    </submittedName>
</protein>
<dbReference type="EMBL" id="JANBUJ010002562">
    <property type="protein sequence ID" value="KAJ2763912.1"/>
    <property type="molecule type" value="Genomic_DNA"/>
</dbReference>
<evidence type="ECO:0000313" key="1">
    <source>
        <dbReference type="EMBL" id="KAJ2763912.1"/>
    </source>
</evidence>
<accession>A0ACC1JN08</accession>
<comment type="caution">
    <text evidence="1">The sequence shown here is derived from an EMBL/GenBank/DDBJ whole genome shotgun (WGS) entry which is preliminary data.</text>
</comment>